<dbReference type="EMBL" id="JAOPHQ010005759">
    <property type="protein sequence ID" value="KAK0134005.1"/>
    <property type="molecule type" value="Genomic_DNA"/>
</dbReference>
<accession>A0AA47M5G8</accession>
<sequence>MCKYYPYLQKVCEAFADLVPLLQMKPFLSVMHAKGHSGKCEVQWGGRNQEGAARTDMITLQARGWNLRKKSNLHKYLSQRYVKITKRTREMEQEVEALKVELGKTEEELQQWVTDVKDWAAATPNDISPDDAPGLQRVMEGLALSIQQKKMDKYRQTDSNKARQRIQSKIEKDKQKLSQAMDFYNRLVSAEDAVGPVDIILAAECPLWPWDKDSDVPLKEKKAVFDKVMLLRRLKEEDGILLKEMQQHWQFLCRCSRRLQELKGMGYQSGLSMGAYEGLRCNLQGQLDMLKRQMREVQSAYMHVVVNVVDSSVLQLEEEEMESEEDLQESDAENSDEDI</sequence>
<evidence type="ECO:0000256" key="2">
    <source>
        <dbReference type="SAM" id="MobiDB-lite"/>
    </source>
</evidence>
<name>A0AA47M5G8_MERPO</name>
<organism evidence="3 4">
    <name type="scientific">Merluccius polli</name>
    <name type="common">Benguela hake</name>
    <name type="synonym">Merluccius cadenati</name>
    <dbReference type="NCBI Taxonomy" id="89951"/>
    <lineage>
        <taxon>Eukaryota</taxon>
        <taxon>Metazoa</taxon>
        <taxon>Chordata</taxon>
        <taxon>Craniata</taxon>
        <taxon>Vertebrata</taxon>
        <taxon>Euteleostomi</taxon>
        <taxon>Actinopterygii</taxon>
        <taxon>Neopterygii</taxon>
        <taxon>Teleostei</taxon>
        <taxon>Neoteleostei</taxon>
        <taxon>Acanthomorphata</taxon>
        <taxon>Zeiogadaria</taxon>
        <taxon>Gadariae</taxon>
        <taxon>Gadiformes</taxon>
        <taxon>Gadoidei</taxon>
        <taxon>Merlucciidae</taxon>
        <taxon>Merluccius</taxon>
    </lineage>
</organism>
<keyword evidence="1" id="KW-0175">Coiled coil</keyword>
<feature type="region of interest" description="Disordered" evidence="2">
    <location>
        <begin position="317"/>
        <end position="339"/>
    </location>
</feature>
<feature type="coiled-coil region" evidence="1">
    <location>
        <begin position="81"/>
        <end position="115"/>
    </location>
</feature>
<evidence type="ECO:0000313" key="4">
    <source>
        <dbReference type="Proteomes" id="UP001174136"/>
    </source>
</evidence>
<comment type="caution">
    <text evidence="3">The sequence shown here is derived from an EMBL/GenBank/DDBJ whole genome shotgun (WGS) entry which is preliminary data.</text>
</comment>
<evidence type="ECO:0000313" key="3">
    <source>
        <dbReference type="EMBL" id="KAK0134005.1"/>
    </source>
</evidence>
<keyword evidence="4" id="KW-1185">Reference proteome</keyword>
<reference evidence="3" key="1">
    <citation type="journal article" date="2023" name="Front. Mar. Sci.">
        <title>A new Merluccius polli reference genome to investigate the effects of global change in West African waters.</title>
        <authorList>
            <person name="Mateo J.L."/>
            <person name="Blanco-Fernandez C."/>
            <person name="Garcia-Vazquez E."/>
            <person name="Machado-Schiaffino G."/>
        </authorList>
    </citation>
    <scope>NUCLEOTIDE SEQUENCE</scope>
    <source>
        <strain evidence="3">C29</strain>
        <tissue evidence="3">Fin</tissue>
    </source>
</reference>
<dbReference type="PANTHER" id="PTHR33104">
    <property type="entry name" value="SI:DKEY-29D5.2"/>
    <property type="match status" value="1"/>
</dbReference>
<gene>
    <name evidence="3" type="ORF">N1851_030441</name>
</gene>
<dbReference type="Proteomes" id="UP001174136">
    <property type="component" value="Unassembled WGS sequence"/>
</dbReference>
<protein>
    <submittedName>
        <fullName evidence="3">Uncharacterized protein</fullName>
    </submittedName>
</protein>
<dbReference type="AlphaFoldDB" id="A0AA47M5G8"/>
<evidence type="ECO:0000256" key="1">
    <source>
        <dbReference type="SAM" id="Coils"/>
    </source>
</evidence>
<dbReference type="PANTHER" id="PTHR33104:SF2">
    <property type="entry name" value="CXC3 LIKE CYSTEINE CLUSTER DOMAIN-CONTAINING PROTEIN"/>
    <property type="match status" value="1"/>
</dbReference>
<proteinExistence type="predicted"/>